<evidence type="ECO:0000313" key="9">
    <source>
        <dbReference type="Proteomes" id="UP001500013"/>
    </source>
</evidence>
<dbReference type="PANTHER" id="PTHR23513">
    <property type="entry name" value="INTEGRAL MEMBRANE EFFLUX PROTEIN-RELATED"/>
    <property type="match status" value="1"/>
</dbReference>
<evidence type="ECO:0000256" key="4">
    <source>
        <dbReference type="ARBA" id="ARBA00022989"/>
    </source>
</evidence>
<comment type="caution">
    <text evidence="8">The sequence shown here is derived from an EMBL/GenBank/DDBJ whole genome shotgun (WGS) entry which is preliminary data.</text>
</comment>
<dbReference type="Pfam" id="PF07690">
    <property type="entry name" value="MFS_1"/>
    <property type="match status" value="1"/>
</dbReference>
<evidence type="ECO:0000256" key="2">
    <source>
        <dbReference type="ARBA" id="ARBA00022475"/>
    </source>
</evidence>
<feature type="transmembrane region" description="Helical" evidence="6">
    <location>
        <begin position="232"/>
        <end position="255"/>
    </location>
</feature>
<dbReference type="Proteomes" id="UP001500013">
    <property type="component" value="Unassembled WGS sequence"/>
</dbReference>
<keyword evidence="4 6" id="KW-1133">Transmembrane helix</keyword>
<evidence type="ECO:0000256" key="3">
    <source>
        <dbReference type="ARBA" id="ARBA00022692"/>
    </source>
</evidence>
<dbReference type="EMBL" id="BAAAPU010000007">
    <property type="protein sequence ID" value="GAA1983399.1"/>
    <property type="molecule type" value="Genomic_DNA"/>
</dbReference>
<feature type="transmembrane region" description="Helical" evidence="6">
    <location>
        <begin position="169"/>
        <end position="194"/>
    </location>
</feature>
<dbReference type="InterPro" id="IPR011701">
    <property type="entry name" value="MFS"/>
</dbReference>
<evidence type="ECO:0000259" key="7">
    <source>
        <dbReference type="PROSITE" id="PS50850"/>
    </source>
</evidence>
<dbReference type="Gene3D" id="1.20.1250.20">
    <property type="entry name" value="MFS general substrate transporter like domains"/>
    <property type="match status" value="1"/>
</dbReference>
<sequence length="428" mass="43927">MSTEQTEREAAPTRVGDFRRLWLGYSVSALGSEITVLALPITAAVLLGASALQMGVLTAAATVPNLAIGLLAGVWVDRLPRRRPLLVATDLASAAALLSIPLAWWLGRLTVTQLVVVELAVGCARVLFRPAYQSHLPQVVDRDHLTRASGQLRSSDSAAMLVGPGLGGLLVQAVSAPVAIVLDAASFLVSATCIRSLRRPERTTPARSESRSLRGELGEGLAAVLRNPALRAIAGSAANLNLFGMLTMALFVAYATRTLGMSAGMVGAIVMTGGAGALTGALAAPRIAARIGEGRAIAAATVVFSFALFALPLASGPRWLELVVIGAGEVVGGFAVMVFDVTAAGLTLKAVAPELLGRVSSCSAFITQGVKPLGALAGGVLGTALGLHAALWIAAAGATTTMLWTFLSPLRHRDQAVQTPTATNEQAA</sequence>
<dbReference type="InterPro" id="IPR036259">
    <property type="entry name" value="MFS_trans_sf"/>
</dbReference>
<comment type="subcellular location">
    <subcellularLocation>
        <location evidence="1">Cell membrane</location>
        <topology evidence="1">Multi-pass membrane protein</topology>
    </subcellularLocation>
</comment>
<name>A0ABN2SB95_9MICO</name>
<keyword evidence="3 6" id="KW-0812">Transmembrane</keyword>
<dbReference type="PROSITE" id="PS50850">
    <property type="entry name" value="MFS"/>
    <property type="match status" value="1"/>
</dbReference>
<dbReference type="InterPro" id="IPR020846">
    <property type="entry name" value="MFS_dom"/>
</dbReference>
<evidence type="ECO:0000256" key="1">
    <source>
        <dbReference type="ARBA" id="ARBA00004651"/>
    </source>
</evidence>
<proteinExistence type="predicted"/>
<keyword evidence="2" id="KW-1003">Cell membrane</keyword>
<evidence type="ECO:0000256" key="6">
    <source>
        <dbReference type="SAM" id="Phobius"/>
    </source>
</evidence>
<evidence type="ECO:0000256" key="5">
    <source>
        <dbReference type="ARBA" id="ARBA00023136"/>
    </source>
</evidence>
<feature type="transmembrane region" description="Helical" evidence="6">
    <location>
        <begin position="54"/>
        <end position="76"/>
    </location>
</feature>
<accession>A0ABN2SB95</accession>
<gene>
    <name evidence="8" type="ORF">GCM10009817_26000</name>
</gene>
<reference evidence="8 9" key="1">
    <citation type="journal article" date="2019" name="Int. J. Syst. Evol. Microbiol.">
        <title>The Global Catalogue of Microorganisms (GCM) 10K type strain sequencing project: providing services to taxonomists for standard genome sequencing and annotation.</title>
        <authorList>
            <consortium name="The Broad Institute Genomics Platform"/>
            <consortium name="The Broad Institute Genome Sequencing Center for Infectious Disease"/>
            <person name="Wu L."/>
            <person name="Ma J."/>
        </authorList>
    </citation>
    <scope>NUCLEOTIDE SEQUENCE [LARGE SCALE GENOMIC DNA]</scope>
    <source>
        <strain evidence="8 9">JCM 15628</strain>
    </source>
</reference>
<feature type="domain" description="Major facilitator superfamily (MFS) profile" evidence="7">
    <location>
        <begin position="17"/>
        <end position="413"/>
    </location>
</feature>
<keyword evidence="5 6" id="KW-0472">Membrane</keyword>
<organism evidence="8 9">
    <name type="scientific">Terrabacter lapilli</name>
    <dbReference type="NCBI Taxonomy" id="436231"/>
    <lineage>
        <taxon>Bacteria</taxon>
        <taxon>Bacillati</taxon>
        <taxon>Actinomycetota</taxon>
        <taxon>Actinomycetes</taxon>
        <taxon>Micrococcales</taxon>
        <taxon>Intrasporangiaceae</taxon>
        <taxon>Terrabacter</taxon>
    </lineage>
</organism>
<feature type="transmembrane region" description="Helical" evidence="6">
    <location>
        <begin position="85"/>
        <end position="106"/>
    </location>
</feature>
<feature type="transmembrane region" description="Helical" evidence="6">
    <location>
        <begin position="21"/>
        <end position="48"/>
    </location>
</feature>
<feature type="transmembrane region" description="Helical" evidence="6">
    <location>
        <begin position="296"/>
        <end position="314"/>
    </location>
</feature>
<feature type="transmembrane region" description="Helical" evidence="6">
    <location>
        <begin position="373"/>
        <end position="395"/>
    </location>
</feature>
<dbReference type="PANTHER" id="PTHR23513:SF6">
    <property type="entry name" value="MAJOR FACILITATOR SUPERFAMILY ASSOCIATED DOMAIN-CONTAINING PROTEIN"/>
    <property type="match status" value="1"/>
</dbReference>
<feature type="transmembrane region" description="Helical" evidence="6">
    <location>
        <begin position="261"/>
        <end position="284"/>
    </location>
</feature>
<dbReference type="CDD" id="cd06173">
    <property type="entry name" value="MFS_MefA_like"/>
    <property type="match status" value="1"/>
</dbReference>
<feature type="transmembrane region" description="Helical" evidence="6">
    <location>
        <begin position="334"/>
        <end position="352"/>
    </location>
</feature>
<protein>
    <submittedName>
        <fullName evidence="8">MFS transporter</fullName>
    </submittedName>
</protein>
<dbReference type="SUPFAM" id="SSF103473">
    <property type="entry name" value="MFS general substrate transporter"/>
    <property type="match status" value="1"/>
</dbReference>
<evidence type="ECO:0000313" key="8">
    <source>
        <dbReference type="EMBL" id="GAA1983399.1"/>
    </source>
</evidence>
<keyword evidence="9" id="KW-1185">Reference proteome</keyword>